<dbReference type="PANTHER" id="PTHR31840:SF1">
    <property type="entry name" value="COILED-COIL DOMAIN-CONTAINING PROTEIN 97"/>
    <property type="match status" value="1"/>
</dbReference>
<feature type="region of interest" description="Disordered" evidence="1">
    <location>
        <begin position="1"/>
        <end position="21"/>
    </location>
</feature>
<name>A0AAE0WRZ9_9PEZI</name>
<evidence type="ECO:0000256" key="1">
    <source>
        <dbReference type="SAM" id="MobiDB-lite"/>
    </source>
</evidence>
<proteinExistence type="predicted"/>
<feature type="domain" description="CCD97-like C-terminal" evidence="2">
    <location>
        <begin position="27"/>
        <end position="109"/>
    </location>
</feature>
<evidence type="ECO:0000259" key="2">
    <source>
        <dbReference type="Pfam" id="PF09747"/>
    </source>
</evidence>
<dbReference type="InterPro" id="IPR040233">
    <property type="entry name" value="CCD97-like_C"/>
</dbReference>
<dbReference type="PANTHER" id="PTHR31840">
    <property type="entry name" value="COILED-COIL DOMAIN-CONTAINING PROTEIN 97"/>
    <property type="match status" value="1"/>
</dbReference>
<protein>
    <recommendedName>
        <fullName evidence="2">CCD97-like C-terminal domain-containing protein</fullName>
    </recommendedName>
</protein>
<accession>A0AAE0WRZ9</accession>
<keyword evidence="4" id="KW-1185">Reference proteome</keyword>
<dbReference type="Pfam" id="PF09747">
    <property type="entry name" value="CCD97-like_C"/>
    <property type="match status" value="1"/>
</dbReference>
<gene>
    <name evidence="3" type="ORF">LTR78_003041</name>
</gene>
<reference evidence="3" key="1">
    <citation type="submission" date="2023-07" db="EMBL/GenBank/DDBJ databases">
        <title>Black Yeasts Isolated from many extreme environments.</title>
        <authorList>
            <person name="Coleine C."/>
            <person name="Stajich J.E."/>
            <person name="Selbmann L."/>
        </authorList>
    </citation>
    <scope>NUCLEOTIDE SEQUENCE</scope>
    <source>
        <strain evidence="3">CCFEE 5485</strain>
    </source>
</reference>
<evidence type="ECO:0000313" key="4">
    <source>
        <dbReference type="Proteomes" id="UP001274830"/>
    </source>
</evidence>
<dbReference type="EMBL" id="JAUTXT010000008">
    <property type="protein sequence ID" value="KAK3676837.1"/>
    <property type="molecule type" value="Genomic_DNA"/>
</dbReference>
<sequence length="198" mass="23102">MKDIEATSTSGKTNEERNAEKRIVIKNRRHRYLELHPEYFHGSNLELADPLLYERLVRRFQSSAEREKEGKQRGYTGNLEADLVRSEAKLAALRNPDTQRSVVYQRVEDGSITSTEADRDESAQSREEGRRRWEDIMGQRFLKSEDEEFEYADVDENEEYDDRGEIDRKALQRYLDTEEEAFVGEGGKPEGETGIQDF</sequence>
<evidence type="ECO:0000313" key="3">
    <source>
        <dbReference type="EMBL" id="KAK3676837.1"/>
    </source>
</evidence>
<dbReference type="Proteomes" id="UP001274830">
    <property type="component" value="Unassembled WGS sequence"/>
</dbReference>
<feature type="compositionally biased region" description="Polar residues" evidence="1">
    <location>
        <begin position="1"/>
        <end position="12"/>
    </location>
</feature>
<organism evidence="3 4">
    <name type="scientific">Recurvomyces mirabilis</name>
    <dbReference type="NCBI Taxonomy" id="574656"/>
    <lineage>
        <taxon>Eukaryota</taxon>
        <taxon>Fungi</taxon>
        <taxon>Dikarya</taxon>
        <taxon>Ascomycota</taxon>
        <taxon>Pezizomycotina</taxon>
        <taxon>Dothideomycetes</taxon>
        <taxon>Dothideomycetidae</taxon>
        <taxon>Mycosphaerellales</taxon>
        <taxon>Teratosphaeriaceae</taxon>
        <taxon>Recurvomyces</taxon>
    </lineage>
</organism>
<comment type="caution">
    <text evidence="3">The sequence shown here is derived from an EMBL/GenBank/DDBJ whole genome shotgun (WGS) entry which is preliminary data.</text>
</comment>
<dbReference type="InterPro" id="IPR018613">
    <property type="entry name" value="Ccdc97-like"/>
</dbReference>
<dbReference type="AlphaFoldDB" id="A0AAE0WRZ9"/>